<proteinExistence type="inferred from homology"/>
<keyword evidence="6" id="KW-0121">Carboxypeptidase</keyword>
<feature type="domain" description="PA" evidence="3">
    <location>
        <begin position="197"/>
        <end position="273"/>
    </location>
</feature>
<dbReference type="InterPro" id="IPR007484">
    <property type="entry name" value="Peptidase_M28"/>
</dbReference>
<dbReference type="GO" id="GO:0004180">
    <property type="term" value="F:carboxypeptidase activity"/>
    <property type="evidence" value="ECO:0007669"/>
    <property type="project" value="UniProtKB-KW"/>
</dbReference>
<feature type="domain" description="Peptidase M28" evidence="5">
    <location>
        <begin position="372"/>
        <end position="562"/>
    </location>
</feature>
<dbReference type="Gene3D" id="3.50.30.30">
    <property type="match status" value="1"/>
</dbReference>
<dbReference type="InterPro" id="IPR036757">
    <property type="entry name" value="TFR-like_dimer_dom_sf"/>
</dbReference>
<dbReference type="Proteomes" id="UP000092993">
    <property type="component" value="Unassembled WGS sequence"/>
</dbReference>
<dbReference type="Pfam" id="PF04389">
    <property type="entry name" value="Peptidase_M28"/>
    <property type="match status" value="1"/>
</dbReference>
<evidence type="ECO:0000313" key="7">
    <source>
        <dbReference type="Proteomes" id="UP000092993"/>
    </source>
</evidence>
<dbReference type="OMA" id="NVVIASW"/>
<keyword evidence="6" id="KW-0645">Protease</keyword>
<evidence type="ECO:0000259" key="5">
    <source>
        <dbReference type="Pfam" id="PF04389"/>
    </source>
</evidence>
<keyword evidence="7" id="KW-1185">Reference proteome</keyword>
<dbReference type="FunFam" id="3.40.630.10:FF:000101">
    <property type="entry name" value="N-acetylated alpha-linked acidic dipeptidase like 1"/>
    <property type="match status" value="1"/>
</dbReference>
<keyword evidence="2" id="KW-0175">Coiled coil</keyword>
<dbReference type="InterPro" id="IPR007365">
    <property type="entry name" value="TFR-like_dimer_dom"/>
</dbReference>
<comment type="similarity">
    <text evidence="1">Belongs to the peptidase M28 family. M28B subfamily.</text>
</comment>
<dbReference type="AlphaFoldDB" id="A0A1C7MJC1"/>
<evidence type="ECO:0000259" key="3">
    <source>
        <dbReference type="Pfam" id="PF02225"/>
    </source>
</evidence>
<dbReference type="CDD" id="cd02121">
    <property type="entry name" value="PA_GCPII_like"/>
    <property type="match status" value="1"/>
</dbReference>
<dbReference type="Pfam" id="PF04253">
    <property type="entry name" value="TFR_dimer"/>
    <property type="match status" value="1"/>
</dbReference>
<feature type="coiled-coil region" evidence="2">
    <location>
        <begin position="635"/>
        <end position="662"/>
    </location>
</feature>
<dbReference type="InterPro" id="IPR003137">
    <property type="entry name" value="PA_domain"/>
</dbReference>
<dbReference type="InterPro" id="IPR046450">
    <property type="entry name" value="PA_dom_sf"/>
</dbReference>
<reference evidence="6 7" key="1">
    <citation type="submission" date="2016-03" db="EMBL/GenBank/DDBJ databases">
        <title>Whole genome sequencing of Grifola frondosa 9006-11.</title>
        <authorList>
            <person name="Min B."/>
            <person name="Park H."/>
            <person name="Kim J.-G."/>
            <person name="Cho H."/>
            <person name="Oh Y.-L."/>
            <person name="Kong W.-S."/>
            <person name="Choi I.-G."/>
        </authorList>
    </citation>
    <scope>NUCLEOTIDE SEQUENCE [LARGE SCALE GENOMIC DNA]</scope>
    <source>
        <strain evidence="6 7">9006-11</strain>
    </source>
</reference>
<dbReference type="Gene3D" id="3.40.630.10">
    <property type="entry name" value="Zn peptidases"/>
    <property type="match status" value="1"/>
</dbReference>
<dbReference type="EMBL" id="LUGG01000003">
    <property type="protein sequence ID" value="OBZ76727.1"/>
    <property type="molecule type" value="Genomic_DNA"/>
</dbReference>
<evidence type="ECO:0000256" key="2">
    <source>
        <dbReference type="SAM" id="Coils"/>
    </source>
</evidence>
<dbReference type="OrthoDB" id="5841748at2759"/>
<dbReference type="PANTHER" id="PTHR10404:SF46">
    <property type="entry name" value="VACUOLAR PROTEIN SORTING-ASSOCIATED PROTEIN 70"/>
    <property type="match status" value="1"/>
</dbReference>
<evidence type="ECO:0000259" key="4">
    <source>
        <dbReference type="Pfam" id="PF04253"/>
    </source>
</evidence>
<dbReference type="SUPFAM" id="SSF47672">
    <property type="entry name" value="Transferrin receptor-like dimerisation domain"/>
    <property type="match status" value="1"/>
</dbReference>
<dbReference type="STRING" id="5627.A0A1C7MJC1"/>
<protein>
    <submittedName>
        <fullName evidence="6">Glutamate carboxypeptidase 2</fullName>
    </submittedName>
</protein>
<evidence type="ECO:0000313" key="6">
    <source>
        <dbReference type="EMBL" id="OBZ76727.1"/>
    </source>
</evidence>
<accession>A0A1C7MJC1</accession>
<feature type="domain" description="Transferrin receptor-like dimerisation" evidence="4">
    <location>
        <begin position="703"/>
        <end position="786"/>
    </location>
</feature>
<gene>
    <name evidence="6" type="primary">FOLH1</name>
    <name evidence="6" type="ORF">A0H81_03910</name>
</gene>
<keyword evidence="6" id="KW-0378">Hydrolase</keyword>
<sequence>MAEVPRMELRCSVCTLLLEYVGHRRPCSSSGTTSRNIVGSKCIRALQKQDYGREGRTAVSLNARPGKCACYFADIRDAPHLAGSTEDFSDAKDILAVFQKNFGIHPPSEAPIFAAGSAASRGATLGVNRLTKPAAWIDIYYPVLNTPLDRSLSILNDDGTETWTADLVEDGDPADPEAAKYRDYVPTFHGLSHDGDVEGQLIYANYGRKEDFDEILAAGGNFTGKIVLVRYGRNFRGLKVSGAEDLGALGVLIYSDPRDDGSVTISNGYAPYPEGPARNPTSVQRGSVQYLSIYPGDPTTPGAPAYPNATRTEGKNIPYIPSLPISWANAQRLLEEIAQGGLGESQILDGRTSARKIRLVNHVDTKVTPIWNTMAAIPGHIKNETVVIGCHRDAWVMGAADPTSGTVSLHEVIRGFGALLKSGWRPLRNVVFASWDAEEYGLIGSTEWTEDFPEWISQHVVAYINVDVSVAGSRWHSGASPSLAHLIRQAALEVPHPTAAGNEFLASYELEGTHASDVGIYPLGSGSDYTPFLQRLGVASMDQGFSGTPTDAPYHYHSVYDSQRWQELYADPGFYRHVAVAKHLGLVALRVADAIILPLNTTQYALELDYYLDKVESIASELFVSADFSALRRSIAHLQTASKDLDAEKAKAEAKFRKLLKKLPHRRESCRARKSSLPGWLRKLLKILHVHRPRGFPIRKFIKAANRVQAVNAKLIAFERGFISEEGLKDREWYRHLAVAPGKWLGYGATTLPSITEALTIDKNVTLAKLEAVRVTKLVENLSQVLAVYRSEQVRTCANGRGIKLLRALTDLHRLAFQTVGHT</sequence>
<evidence type="ECO:0000256" key="1">
    <source>
        <dbReference type="ARBA" id="ARBA00005634"/>
    </source>
</evidence>
<dbReference type="Pfam" id="PF02225">
    <property type="entry name" value="PA"/>
    <property type="match status" value="1"/>
</dbReference>
<dbReference type="SUPFAM" id="SSF53187">
    <property type="entry name" value="Zn-dependent exopeptidases"/>
    <property type="match status" value="1"/>
</dbReference>
<name>A0A1C7MJC1_GRIFR</name>
<dbReference type="Gene3D" id="1.20.930.40">
    <property type="entry name" value="Transferrin receptor-like, dimerisation domain"/>
    <property type="match status" value="1"/>
</dbReference>
<dbReference type="InterPro" id="IPR039373">
    <property type="entry name" value="Peptidase_M28B"/>
</dbReference>
<organism evidence="6 7">
    <name type="scientific">Grifola frondosa</name>
    <name type="common">Maitake</name>
    <name type="synonym">Polyporus frondosus</name>
    <dbReference type="NCBI Taxonomy" id="5627"/>
    <lineage>
        <taxon>Eukaryota</taxon>
        <taxon>Fungi</taxon>
        <taxon>Dikarya</taxon>
        <taxon>Basidiomycota</taxon>
        <taxon>Agaricomycotina</taxon>
        <taxon>Agaricomycetes</taxon>
        <taxon>Polyporales</taxon>
        <taxon>Grifolaceae</taxon>
        <taxon>Grifola</taxon>
    </lineage>
</organism>
<dbReference type="SUPFAM" id="SSF52025">
    <property type="entry name" value="PA domain"/>
    <property type="match status" value="1"/>
</dbReference>
<dbReference type="PANTHER" id="PTHR10404">
    <property type="entry name" value="N-ACETYLATED-ALPHA-LINKED ACIDIC DIPEPTIDASE"/>
    <property type="match status" value="1"/>
</dbReference>
<dbReference type="CDD" id="cd08022">
    <property type="entry name" value="M28_PSMA_like"/>
    <property type="match status" value="1"/>
</dbReference>
<comment type="caution">
    <text evidence="6">The sequence shown here is derived from an EMBL/GenBank/DDBJ whole genome shotgun (WGS) entry which is preliminary data.</text>
</comment>